<evidence type="ECO:0000259" key="2">
    <source>
        <dbReference type="Pfam" id="PF20155"/>
    </source>
</evidence>
<dbReference type="Pfam" id="PF20155">
    <property type="entry name" value="TMP_3"/>
    <property type="match status" value="1"/>
</dbReference>
<organism evidence="3 4">
    <name type="scientific">Pseudomonas aeruginosa</name>
    <dbReference type="NCBI Taxonomy" id="287"/>
    <lineage>
        <taxon>Bacteria</taxon>
        <taxon>Pseudomonadati</taxon>
        <taxon>Pseudomonadota</taxon>
        <taxon>Gammaproteobacteria</taxon>
        <taxon>Pseudomonadales</taxon>
        <taxon>Pseudomonadaceae</taxon>
        <taxon>Pseudomonas</taxon>
    </lineage>
</organism>
<accession>A0A6B1YD71</accession>
<name>A0A6B1YD71_PSEAI</name>
<dbReference type="AlphaFoldDB" id="A0A6B1YD71"/>
<feature type="coiled-coil region" evidence="1">
    <location>
        <begin position="389"/>
        <end position="416"/>
    </location>
</feature>
<dbReference type="Proteomes" id="UP000644192">
    <property type="component" value="Unassembled WGS sequence"/>
</dbReference>
<comment type="caution">
    <text evidence="3">The sequence shown here is derived from an EMBL/GenBank/DDBJ whole genome shotgun (WGS) entry which is preliminary data.</text>
</comment>
<feature type="coiled-coil region" evidence="1">
    <location>
        <begin position="12"/>
        <end position="105"/>
    </location>
</feature>
<evidence type="ECO:0000313" key="3">
    <source>
        <dbReference type="EMBL" id="MZZ15695.1"/>
    </source>
</evidence>
<dbReference type="NCBIfam" id="TIGR02675">
    <property type="entry name" value="tape_meas_nterm"/>
    <property type="match status" value="1"/>
</dbReference>
<dbReference type="EMBL" id="WXZT01000022">
    <property type="protein sequence ID" value="MZZ15695.1"/>
    <property type="molecule type" value="Genomic_DNA"/>
</dbReference>
<proteinExistence type="predicted"/>
<sequence length="978" mass="104786">MADVQIRLTADLDEASREISGFRKTYAEMAREIEKPLRQVNSFRQLESSLESTERQMRSARDRVRELGNELARTSTPSKALQGDYRAATQELARLERQQQSQITKLSLMRSELQRTGVDTRNLVAEQQRLAATLGQRMGAGRADLAMNTSLDRLGINRLRELKAHLVSLQQDYQRLSRAGVLSATERAAAEIQYRNQLKATQAQIREIQTGSSAGGVGALVGRAAGAAAILYTIKSVAGAYFNVADAVGELSDRLRNATAGEEEFNQVLDRLRANADRTYTQFADGAELFLSAIRPLQEQGFSTDEVLRFTETLSAGLVASGTKGEQATAVINNLSKALQTGTLRGDAFNAVIQTSPELAQALADGLGVTRAELIKMAQAGELTTEKVIPALNRQYEQLTEKVDNMRVTVSDASTRFGNAMDRIIGKLDDVTGASNAMASSINAAAEALNGLADGNDVLSNTSRLANQAVGSVAIMPASFKAAAAALSSWAYIYRKAAGETEDATRQSSDRINSIVAAYNQRQAELRRQNLSNLKEMAAAQVKEAEGAAKKQAEAERKALDAVKKVRAERLAIETKYRDTLAQLTGGGTGDASYSSASALKVEARNALQRGDAEGALKLAEQARQMLLDMQKAGQSTYGLAGFAKELEQIELAANGLQQSKADTKLQQVKDEIEALAKAAEKVKNLTITPSMDKQAEQEAEQAVKALAERLGNLLVLKPTVEADASSMVTPVPGASSTLDTLAGGKPSLKDLSKRSDFNPDMLKVKASVEPELDKNALAQAKTEAEQQFAEGGGPTVTVGSELDEGAASETQAAVQSFTDSIPKQVEIAVVPKFYGEAGNWSQFPSGQQPPGFAGGGRINGPGTETSDSILARLSRGEFVVRASAVRHYGPEVLERLNSLRIPKFADGGRVNIPRLLPSIPEVSPALLQQASPGPMENMGSLTINLGGDDAGFTVFGTHDTLRDIRKAASKFGRTRPK</sequence>
<feature type="coiled-coil region" evidence="1">
    <location>
        <begin position="659"/>
        <end position="686"/>
    </location>
</feature>
<reference evidence="3" key="1">
    <citation type="submission" date="2020-01" db="EMBL/GenBank/DDBJ databases">
        <title>Bacteria Cultured from War Wounds Associated with the Conflict in Eastern Ukraine.</title>
        <authorList>
            <person name="Snesrud E."/>
            <person name="Galac M.R."/>
            <person name="Mc Gann P."/>
            <person name="Valentine K."/>
            <person name="Viacheslav K."/>
        </authorList>
    </citation>
    <scope>NUCLEOTIDE SEQUENCE</scope>
    <source>
        <strain evidence="3">VNMU148</strain>
    </source>
</reference>
<evidence type="ECO:0000256" key="1">
    <source>
        <dbReference type="SAM" id="Coils"/>
    </source>
</evidence>
<dbReference type="InterPro" id="IPR013491">
    <property type="entry name" value="Tape_meas_N"/>
</dbReference>
<gene>
    <name evidence="3" type="ORF">GUL26_25875</name>
</gene>
<feature type="domain" description="Tape measure protein N-terminal" evidence="2">
    <location>
        <begin position="240"/>
        <end position="430"/>
    </location>
</feature>
<evidence type="ECO:0000313" key="4">
    <source>
        <dbReference type="Proteomes" id="UP000644192"/>
    </source>
</evidence>
<keyword evidence="1" id="KW-0175">Coiled coil</keyword>
<dbReference type="RefSeq" id="WP_058143940.1">
    <property type="nucleotide sequence ID" value="NZ_CAADNI010000100.1"/>
</dbReference>
<protein>
    <submittedName>
        <fullName evidence="3">Tape measure protein</fullName>
    </submittedName>
</protein>